<dbReference type="Pfam" id="PF00106">
    <property type="entry name" value="adh_short"/>
    <property type="match status" value="1"/>
</dbReference>
<dbReference type="SUPFAM" id="SSF51735">
    <property type="entry name" value="NAD(P)-binding Rossmann-fold domains"/>
    <property type="match status" value="1"/>
</dbReference>
<dbReference type="RefSeq" id="XP_018665960.2">
    <property type="nucleotide sequence ID" value="XM_018801128.2"/>
</dbReference>
<evidence type="ECO:0000313" key="2">
    <source>
        <dbReference type="Proteomes" id="UP000054821"/>
    </source>
</evidence>
<accession>A0A2P4Z8J4</accession>
<dbReference type="EMBL" id="JPDN02000065">
    <property type="protein sequence ID" value="PON20608.1"/>
    <property type="molecule type" value="Genomic_DNA"/>
</dbReference>
<dbReference type="InterPro" id="IPR052184">
    <property type="entry name" value="SDR_enzymes"/>
</dbReference>
<comment type="caution">
    <text evidence="1">The sequence shown here is derived from an EMBL/GenBank/DDBJ whole genome shotgun (WGS) entry which is preliminary data.</text>
</comment>
<dbReference type="PANTHER" id="PTHR45458:SF3">
    <property type="entry name" value="CHAIN DEHYDROGENASE (ATSC), PUTATIVE-RELATED"/>
    <property type="match status" value="1"/>
</dbReference>
<reference evidence="1 2" key="1">
    <citation type="journal article" date="2016" name="Genome Announc.">
        <title>Draft Whole-Genome Sequence of Trichoderma gamsii T6085, a Promising Biocontrol Agent of Fusarium Head Blight on Wheat.</title>
        <authorList>
            <person name="Baroncelli R."/>
            <person name="Zapparata A."/>
            <person name="Piaggeschi G."/>
            <person name="Sarrocco S."/>
            <person name="Vannacci G."/>
        </authorList>
    </citation>
    <scope>NUCLEOTIDE SEQUENCE [LARGE SCALE GENOMIC DNA]</scope>
    <source>
        <strain evidence="1 2">T6085</strain>
    </source>
</reference>
<dbReference type="InterPro" id="IPR036291">
    <property type="entry name" value="NAD(P)-bd_dom_sf"/>
</dbReference>
<dbReference type="GO" id="GO:0016616">
    <property type="term" value="F:oxidoreductase activity, acting on the CH-OH group of donors, NAD or NADP as acceptor"/>
    <property type="evidence" value="ECO:0007669"/>
    <property type="project" value="TreeGrafter"/>
</dbReference>
<dbReference type="Proteomes" id="UP000054821">
    <property type="component" value="Unassembled WGS sequence"/>
</dbReference>
<proteinExistence type="predicted"/>
<protein>
    <recommendedName>
        <fullName evidence="3">Short-chain dehydrogenase</fullName>
    </recommendedName>
</protein>
<dbReference type="Gene3D" id="3.40.50.720">
    <property type="entry name" value="NAD(P)-binding Rossmann-like Domain"/>
    <property type="match status" value="1"/>
</dbReference>
<dbReference type="GeneID" id="29981211"/>
<name>A0A2P4Z8J4_9HYPO</name>
<dbReference type="AlphaFoldDB" id="A0A2P4Z8J4"/>
<evidence type="ECO:0000313" key="1">
    <source>
        <dbReference type="EMBL" id="PON20608.1"/>
    </source>
</evidence>
<dbReference type="PRINTS" id="PR00081">
    <property type="entry name" value="GDHRDH"/>
</dbReference>
<dbReference type="InterPro" id="IPR002347">
    <property type="entry name" value="SDR_fam"/>
</dbReference>
<gene>
    <name evidence="1" type="ORF">TGAM01_v210566</name>
</gene>
<dbReference type="PANTHER" id="PTHR45458">
    <property type="entry name" value="SHORT-CHAIN DEHYDROGENASE/REDUCTASE SDR"/>
    <property type="match status" value="1"/>
</dbReference>
<keyword evidence="2" id="KW-1185">Reference proteome</keyword>
<evidence type="ECO:0008006" key="3">
    <source>
        <dbReference type="Google" id="ProtNLM"/>
    </source>
</evidence>
<sequence length="245" mass="25713">MPSYVVTGASRGLGYALVKVLASNPLNTVIGLVRDATATRARLDADGVLNVHVVVADICDDTALRKAAEETKRLLGGAGLDVLINNAAEHDAQTVLEDAQKSFDINVSGVLKTVYAFLPLLREGNLKKIVGVSSGMGDIDLINGINLANAAPYAISKAALTTMFAKFNAAYHDEGLLFFTICPGLIDTAEGNEGNTTLSNDDLSRLQTINAKFEEYAPGFKAADPIAAAESFLAAVARSSLEKGV</sequence>
<organism evidence="1 2">
    <name type="scientific">Trichoderma gamsii</name>
    <dbReference type="NCBI Taxonomy" id="398673"/>
    <lineage>
        <taxon>Eukaryota</taxon>
        <taxon>Fungi</taxon>
        <taxon>Dikarya</taxon>
        <taxon>Ascomycota</taxon>
        <taxon>Pezizomycotina</taxon>
        <taxon>Sordariomycetes</taxon>
        <taxon>Hypocreomycetidae</taxon>
        <taxon>Hypocreales</taxon>
        <taxon>Hypocreaceae</taxon>
        <taxon>Trichoderma</taxon>
    </lineage>
</organism>